<protein>
    <submittedName>
        <fullName evidence="2">Uncharacterized protein</fullName>
    </submittedName>
</protein>
<proteinExistence type="predicted"/>
<evidence type="ECO:0000313" key="3">
    <source>
        <dbReference type="Proteomes" id="UP001501295"/>
    </source>
</evidence>
<evidence type="ECO:0000313" key="2">
    <source>
        <dbReference type="EMBL" id="GAA4687221.1"/>
    </source>
</evidence>
<gene>
    <name evidence="2" type="ORF">GCM10025780_37620</name>
</gene>
<sequence length="242" mass="26964">MAFVAAEAATANRHTGRNVATSHDTLARTVGRAKITARRARALMEALGCLVTIRTGRYLLALERLEASDHHGGQQLRAASLRALNMPETLGTVTNEHLATASRLNPSTYQLKHSPKSGKPHSEAASRPQHQRQKAKFQPGPYEPRPLAVQKLAAALVYEIPWLPRETSTLRVQRTIHRSGFDAERFSYADLICIWFELDKELHQTPKEAGAVNDPEAYLAARMKLAANYVRWFSTVPAREQP</sequence>
<feature type="region of interest" description="Disordered" evidence="1">
    <location>
        <begin position="108"/>
        <end position="142"/>
    </location>
</feature>
<dbReference type="RefSeq" id="WP_345377489.1">
    <property type="nucleotide sequence ID" value="NZ_BAABLM010000014.1"/>
</dbReference>
<dbReference type="Proteomes" id="UP001501295">
    <property type="component" value="Unassembled WGS sequence"/>
</dbReference>
<reference evidence="3" key="1">
    <citation type="journal article" date="2019" name="Int. J. Syst. Evol. Microbiol.">
        <title>The Global Catalogue of Microorganisms (GCM) 10K type strain sequencing project: providing services to taxonomists for standard genome sequencing and annotation.</title>
        <authorList>
            <consortium name="The Broad Institute Genomics Platform"/>
            <consortium name="The Broad Institute Genome Sequencing Center for Infectious Disease"/>
            <person name="Wu L."/>
            <person name="Ma J."/>
        </authorList>
    </citation>
    <scope>NUCLEOTIDE SEQUENCE [LARGE SCALE GENOMIC DNA]</scope>
    <source>
        <strain evidence="3">JCM 18956</strain>
    </source>
</reference>
<evidence type="ECO:0000256" key="1">
    <source>
        <dbReference type="SAM" id="MobiDB-lite"/>
    </source>
</evidence>
<organism evidence="2 3">
    <name type="scientific">Frondihabitans cladoniiphilus</name>
    <dbReference type="NCBI Taxonomy" id="715785"/>
    <lineage>
        <taxon>Bacteria</taxon>
        <taxon>Bacillati</taxon>
        <taxon>Actinomycetota</taxon>
        <taxon>Actinomycetes</taxon>
        <taxon>Micrococcales</taxon>
        <taxon>Microbacteriaceae</taxon>
        <taxon>Frondihabitans</taxon>
    </lineage>
</organism>
<keyword evidence="3" id="KW-1185">Reference proteome</keyword>
<name>A0ABP8WG31_9MICO</name>
<dbReference type="EMBL" id="BAABLM010000014">
    <property type="protein sequence ID" value="GAA4687221.1"/>
    <property type="molecule type" value="Genomic_DNA"/>
</dbReference>
<accession>A0ABP8WG31</accession>
<comment type="caution">
    <text evidence="2">The sequence shown here is derived from an EMBL/GenBank/DDBJ whole genome shotgun (WGS) entry which is preliminary data.</text>
</comment>